<keyword evidence="2" id="KW-1185">Reference proteome</keyword>
<dbReference type="AlphaFoldDB" id="A0A4Y2GQ44"/>
<accession>A0A4Y2GQ44</accession>
<evidence type="ECO:0000313" key="2">
    <source>
        <dbReference type="Proteomes" id="UP000499080"/>
    </source>
</evidence>
<dbReference type="Proteomes" id="UP000499080">
    <property type="component" value="Unassembled WGS sequence"/>
</dbReference>
<evidence type="ECO:0000313" key="1">
    <source>
        <dbReference type="EMBL" id="GBM55021.1"/>
    </source>
</evidence>
<dbReference type="EMBL" id="BGPR01001482">
    <property type="protein sequence ID" value="GBM55021.1"/>
    <property type="molecule type" value="Genomic_DNA"/>
</dbReference>
<reference evidence="1 2" key="1">
    <citation type="journal article" date="2019" name="Sci. Rep.">
        <title>Orb-weaving spider Araneus ventricosus genome elucidates the spidroin gene catalogue.</title>
        <authorList>
            <person name="Kono N."/>
            <person name="Nakamura H."/>
            <person name="Ohtoshi R."/>
            <person name="Moran D.A.P."/>
            <person name="Shinohara A."/>
            <person name="Yoshida Y."/>
            <person name="Fujiwara M."/>
            <person name="Mori M."/>
            <person name="Tomita M."/>
            <person name="Arakawa K."/>
        </authorList>
    </citation>
    <scope>NUCLEOTIDE SEQUENCE [LARGE SCALE GENOMIC DNA]</scope>
</reference>
<comment type="caution">
    <text evidence="1">The sequence shown here is derived from an EMBL/GenBank/DDBJ whole genome shotgun (WGS) entry which is preliminary data.</text>
</comment>
<protein>
    <submittedName>
        <fullName evidence="1">Uncharacterized protein</fullName>
    </submittedName>
</protein>
<organism evidence="1 2">
    <name type="scientific">Araneus ventricosus</name>
    <name type="common">Orbweaver spider</name>
    <name type="synonym">Epeira ventricosa</name>
    <dbReference type="NCBI Taxonomy" id="182803"/>
    <lineage>
        <taxon>Eukaryota</taxon>
        <taxon>Metazoa</taxon>
        <taxon>Ecdysozoa</taxon>
        <taxon>Arthropoda</taxon>
        <taxon>Chelicerata</taxon>
        <taxon>Arachnida</taxon>
        <taxon>Araneae</taxon>
        <taxon>Araneomorphae</taxon>
        <taxon>Entelegynae</taxon>
        <taxon>Araneoidea</taxon>
        <taxon>Araneidae</taxon>
        <taxon>Araneus</taxon>
    </lineage>
</organism>
<name>A0A4Y2GQ44_ARAVE</name>
<proteinExistence type="predicted"/>
<gene>
    <name evidence="1" type="ORF">AVEN_80926_1</name>
</gene>
<sequence>MRRPLRQSYDLPSDAHMINITITESLQGSENLLIYPAISHAIFEVLLDVFGRYSLRDPKFHRKTPRIHMRNLPYENIAIRASCANRLDCVMREAKIAQNALQGRGKKRSKCSTGWRQKSFKLLYRWRQKSLKMLYRADRWT</sequence>